<dbReference type="SUPFAM" id="SSF48371">
    <property type="entry name" value="ARM repeat"/>
    <property type="match status" value="1"/>
</dbReference>
<dbReference type="GO" id="GO:0016491">
    <property type="term" value="F:oxidoreductase activity"/>
    <property type="evidence" value="ECO:0007669"/>
    <property type="project" value="TreeGrafter"/>
</dbReference>
<reference evidence="1 2" key="1">
    <citation type="submission" date="2018-02" db="EMBL/GenBank/DDBJ databases">
        <title>Comparative genomes isolates from brazilian mangrove.</title>
        <authorList>
            <person name="Araujo J.E."/>
            <person name="Taketani R.G."/>
            <person name="Silva M.C.P."/>
            <person name="Loureco M.V."/>
            <person name="Andreote F.D."/>
        </authorList>
    </citation>
    <scope>NUCLEOTIDE SEQUENCE [LARGE SCALE GENOMIC DNA]</scope>
    <source>
        <strain evidence="1 2">Nap-Phe MGV</strain>
    </source>
</reference>
<gene>
    <name evidence="1" type="ORF">C5Y93_15265</name>
</gene>
<dbReference type="AlphaFoldDB" id="A0A2S8GLW3"/>
<dbReference type="InterPro" id="IPR016024">
    <property type="entry name" value="ARM-type_fold"/>
</dbReference>
<name>A0A2S8GLW3_9BACT</name>
<comment type="caution">
    <text evidence="1">The sequence shown here is derived from an EMBL/GenBank/DDBJ whole genome shotgun (WGS) entry which is preliminary data.</text>
</comment>
<dbReference type="PANTHER" id="PTHR12697">
    <property type="entry name" value="PBS LYASE HEAT-LIKE PROTEIN"/>
    <property type="match status" value="1"/>
</dbReference>
<dbReference type="Pfam" id="PF13646">
    <property type="entry name" value="HEAT_2"/>
    <property type="match status" value="1"/>
</dbReference>
<dbReference type="InterPro" id="IPR011989">
    <property type="entry name" value="ARM-like"/>
</dbReference>
<dbReference type="PANTHER" id="PTHR12697:SF5">
    <property type="entry name" value="DEOXYHYPUSINE HYDROXYLASE"/>
    <property type="match status" value="1"/>
</dbReference>
<sequence length="495" mass="53777">MPAVVSLWRGPARMHALRNRLGILLVVVLSVSSIAKDCCAEEVPDDVQQQDLSRLIGTLRSRDIQKATAAVLEIARRGKDAEAAVPWLLESLADERKVHTRTSISDLAAYALAQIGTPSIAPLGKLIAEVDDGKLRDHALDALSQMEGHGQPVINALLKVGYHPDEDTRWRIVQMVAHIADDMEPPSPAAIDFLIKGMHHEQSGTRFQATQALLQIAPDPVLFLDEFLQRLHDSDVSVRVITLRGLGKIGPAADKCVPEVVRLLDDRTTFTQRFGPIGTVAGEACQTLAEMGDAANGALPQVRPLLHDDDAYLRCDAALAVVVLSEDREEAINVLILSTDSTMYSLGIARHAIQALARVGPLAARAMPEVKRALSHEDALIQGYAVEAASNIDPAEARPVLLGMAEDSDSSVRCSVIKAMGKYSAEDPEAFQVVVDGLTDEDFVVRFYSLACLKGWGQQAAPAIPVLKRLLEENPMHANAKDWRELLRELEGANE</sequence>
<dbReference type="EMBL" id="PUHZ01000015">
    <property type="protein sequence ID" value="PQO45311.1"/>
    <property type="molecule type" value="Genomic_DNA"/>
</dbReference>
<organism evidence="1 2">
    <name type="scientific">Blastopirellula marina</name>
    <dbReference type="NCBI Taxonomy" id="124"/>
    <lineage>
        <taxon>Bacteria</taxon>
        <taxon>Pseudomonadati</taxon>
        <taxon>Planctomycetota</taxon>
        <taxon>Planctomycetia</taxon>
        <taxon>Pirellulales</taxon>
        <taxon>Pirellulaceae</taxon>
        <taxon>Blastopirellula</taxon>
    </lineage>
</organism>
<protein>
    <recommendedName>
        <fullName evidence="3">HEAT repeat domain-containing protein</fullName>
    </recommendedName>
</protein>
<evidence type="ECO:0008006" key="3">
    <source>
        <dbReference type="Google" id="ProtNLM"/>
    </source>
</evidence>
<proteinExistence type="predicted"/>
<evidence type="ECO:0000313" key="2">
    <source>
        <dbReference type="Proteomes" id="UP000237819"/>
    </source>
</evidence>
<accession>A0A2S8GLW3</accession>
<evidence type="ECO:0000313" key="1">
    <source>
        <dbReference type="EMBL" id="PQO45311.1"/>
    </source>
</evidence>
<dbReference type="Gene3D" id="1.25.10.10">
    <property type="entry name" value="Leucine-rich Repeat Variant"/>
    <property type="match status" value="3"/>
</dbReference>
<dbReference type="Proteomes" id="UP000237819">
    <property type="component" value="Unassembled WGS sequence"/>
</dbReference>